<dbReference type="PROSITE" id="PS50234">
    <property type="entry name" value="VWFA"/>
    <property type="match status" value="1"/>
</dbReference>
<evidence type="ECO:0000256" key="3">
    <source>
        <dbReference type="ARBA" id="ARBA00022729"/>
    </source>
</evidence>
<dbReference type="PANTHER" id="PTHR37467:SF1">
    <property type="entry name" value="EXPORTED CALCIUM-BINDING GLYCOPROTEIN"/>
    <property type="match status" value="1"/>
</dbReference>
<feature type="region of interest" description="Disordered" evidence="5">
    <location>
        <begin position="457"/>
        <end position="486"/>
    </location>
</feature>
<dbReference type="SUPFAM" id="SSF53300">
    <property type="entry name" value="vWA-like"/>
    <property type="match status" value="1"/>
</dbReference>
<keyword evidence="3 6" id="KW-0732">Signal</keyword>
<dbReference type="InterPro" id="IPR012291">
    <property type="entry name" value="CBM2_carb-bd_dom_sf"/>
</dbReference>
<dbReference type="Pfam" id="PF11692">
    <property type="entry name" value="DUF3289"/>
    <property type="match status" value="1"/>
</dbReference>
<dbReference type="InterPro" id="IPR017483">
    <property type="entry name" value="CHP03034"/>
</dbReference>
<name>A0ABS4NJX9_9BACL</name>
<feature type="compositionally biased region" description="Basic and acidic residues" evidence="5">
    <location>
        <begin position="469"/>
        <end position="483"/>
    </location>
</feature>
<dbReference type="EMBL" id="JAGGLV010000001">
    <property type="protein sequence ID" value="MBP2110336.1"/>
    <property type="molecule type" value="Genomic_DNA"/>
</dbReference>
<dbReference type="SMART" id="SM00637">
    <property type="entry name" value="CBD_II"/>
    <property type="match status" value="2"/>
</dbReference>
<dbReference type="InterPro" id="IPR036465">
    <property type="entry name" value="vWFA_dom_sf"/>
</dbReference>
<accession>A0ABS4NJX9</accession>
<dbReference type="InterPro" id="IPR002035">
    <property type="entry name" value="VWF_A"/>
</dbReference>
<dbReference type="SUPFAM" id="SSF49384">
    <property type="entry name" value="Carbohydrate-binding domain"/>
    <property type="match status" value="2"/>
</dbReference>
<reference evidence="9 10" key="1">
    <citation type="submission" date="2021-03" db="EMBL/GenBank/DDBJ databases">
        <title>Genomic Encyclopedia of Type Strains, Phase IV (KMG-IV): sequencing the most valuable type-strain genomes for metagenomic binning, comparative biology and taxonomic classification.</title>
        <authorList>
            <person name="Goeker M."/>
        </authorList>
    </citation>
    <scope>NUCLEOTIDE SEQUENCE [LARGE SCALE GENOMIC DNA]</scope>
    <source>
        <strain evidence="9 10">DSM 101953</strain>
    </source>
</reference>
<dbReference type="InterPro" id="IPR001919">
    <property type="entry name" value="CBD2"/>
</dbReference>
<dbReference type="InterPro" id="IPR053180">
    <property type="entry name" value="Ca-binding_acidic-repeat"/>
</dbReference>
<dbReference type="Gene3D" id="4.10.1080.10">
    <property type="entry name" value="TSP type-3 repeat"/>
    <property type="match status" value="1"/>
</dbReference>
<dbReference type="Proteomes" id="UP000773462">
    <property type="component" value="Unassembled WGS sequence"/>
</dbReference>
<keyword evidence="10" id="KW-1185">Reference proteome</keyword>
<feature type="compositionally biased region" description="Acidic residues" evidence="5">
    <location>
        <begin position="458"/>
        <end position="468"/>
    </location>
</feature>
<gene>
    <name evidence="9" type="ORF">J2Z70_000475</name>
</gene>
<dbReference type="PROSITE" id="PS51173">
    <property type="entry name" value="CBM2"/>
    <property type="match status" value="2"/>
</dbReference>
<evidence type="ECO:0000313" key="10">
    <source>
        <dbReference type="Proteomes" id="UP000773462"/>
    </source>
</evidence>
<evidence type="ECO:0000259" key="7">
    <source>
        <dbReference type="PROSITE" id="PS50234"/>
    </source>
</evidence>
<dbReference type="Pfam" id="PF00092">
    <property type="entry name" value="VWA"/>
    <property type="match status" value="1"/>
</dbReference>
<organism evidence="9 10">
    <name type="scientific">Paenibacillus silagei</name>
    <dbReference type="NCBI Taxonomy" id="1670801"/>
    <lineage>
        <taxon>Bacteria</taxon>
        <taxon>Bacillati</taxon>
        <taxon>Bacillota</taxon>
        <taxon>Bacilli</taxon>
        <taxon>Bacillales</taxon>
        <taxon>Paenibacillaceae</taxon>
        <taxon>Paenibacillus</taxon>
    </lineage>
</organism>
<dbReference type="Pfam" id="PF18884">
    <property type="entry name" value="TSP3_bac"/>
    <property type="match status" value="6"/>
</dbReference>
<evidence type="ECO:0000259" key="8">
    <source>
        <dbReference type="PROSITE" id="PS51173"/>
    </source>
</evidence>
<evidence type="ECO:0000256" key="5">
    <source>
        <dbReference type="SAM" id="MobiDB-lite"/>
    </source>
</evidence>
<dbReference type="InterPro" id="IPR008965">
    <property type="entry name" value="CBM2/CBM3_carb-bd_dom_sf"/>
</dbReference>
<feature type="domain" description="VWFA" evidence="7">
    <location>
        <begin position="653"/>
        <end position="816"/>
    </location>
</feature>
<dbReference type="SUPFAM" id="SSF103647">
    <property type="entry name" value="TSP type-3 repeat"/>
    <property type="match status" value="2"/>
</dbReference>
<comment type="caution">
    <text evidence="9">The sequence shown here is derived from an EMBL/GenBank/DDBJ whole genome shotgun (WGS) entry which is preliminary data.</text>
</comment>
<dbReference type="PANTHER" id="PTHR37467">
    <property type="entry name" value="EXPORTED CALCIUM-BINDING GLYCOPROTEIN-RELATED"/>
    <property type="match status" value="1"/>
</dbReference>
<protein>
    <submittedName>
        <fullName evidence="9">Mg-chelatase subunit ChlD</fullName>
    </submittedName>
</protein>
<dbReference type="Gene3D" id="2.60.40.290">
    <property type="match status" value="2"/>
</dbReference>
<dbReference type="SMART" id="SM00327">
    <property type="entry name" value="VWA"/>
    <property type="match status" value="1"/>
</dbReference>
<keyword evidence="4" id="KW-0106">Calcium</keyword>
<evidence type="ECO:0000256" key="4">
    <source>
        <dbReference type="ARBA" id="ARBA00022837"/>
    </source>
</evidence>
<evidence type="ECO:0000256" key="2">
    <source>
        <dbReference type="ARBA" id="ARBA00022525"/>
    </source>
</evidence>
<feature type="region of interest" description="Disordered" evidence="5">
    <location>
        <begin position="418"/>
        <end position="441"/>
    </location>
</feature>
<comment type="subcellular location">
    <subcellularLocation>
        <location evidence="1">Secreted</location>
    </subcellularLocation>
</comment>
<feature type="domain" description="CBM2" evidence="8">
    <location>
        <begin position="41"/>
        <end position="150"/>
    </location>
</feature>
<dbReference type="InterPro" id="IPR028974">
    <property type="entry name" value="TSP_type-3_rpt"/>
</dbReference>
<dbReference type="CDD" id="cd00198">
    <property type="entry name" value="vWFA"/>
    <property type="match status" value="1"/>
</dbReference>
<dbReference type="InterPro" id="IPR059100">
    <property type="entry name" value="TSP3_bac"/>
</dbReference>
<evidence type="ECO:0000313" key="9">
    <source>
        <dbReference type="EMBL" id="MBP2110336.1"/>
    </source>
</evidence>
<dbReference type="RefSeq" id="WP_209868874.1">
    <property type="nucleotide sequence ID" value="NZ_JAGGLV010000001.1"/>
</dbReference>
<feature type="domain" description="CBM2" evidence="8">
    <location>
        <begin position="147"/>
        <end position="256"/>
    </location>
</feature>
<dbReference type="Gene3D" id="3.40.50.410">
    <property type="entry name" value="von Willebrand factor, type A domain"/>
    <property type="match status" value="1"/>
</dbReference>
<feature type="signal peptide" evidence="6">
    <location>
        <begin position="1"/>
        <end position="31"/>
    </location>
</feature>
<evidence type="ECO:0000256" key="1">
    <source>
        <dbReference type="ARBA" id="ARBA00004613"/>
    </source>
</evidence>
<proteinExistence type="predicted"/>
<keyword evidence="2" id="KW-0964">Secreted</keyword>
<feature type="chain" id="PRO_5046662512" evidence="6">
    <location>
        <begin position="32"/>
        <end position="1183"/>
    </location>
</feature>
<sequence length="1183" mass="130088">MFKTRIMKRSFILFAILLLVFSSLQLRPALAQEDTGGRQETTYTGEGYEVIYTISSQWEGAFNADVTIRNTGNRTLENWSIGFTSPYEITNIWNGQVQSYENGVYTIKNAGSNQDIPVGGSVNFGFTASFEGELQLPVAFEMPGAEQIVPAGQYETSFKVTSDWESAFNGEIAIKNTSQSTIEDWTLEFDYDGNLDRFWTAEITGHTGNHYVIHNAGYNANIQPGETLILGFSGNPGNVSSEPSGYQLTQFSTRKVTPEPEPGGVSVQLDTYSLQLQNSPEGDYYFLNSKMDKLTGTLSGASQVKAFTYEITDKNKAVLQQGTIPVSAAWSAEGIGLGIGYNLLKLRAQVQDGTEVTQEYIIVNFDESNLDNLGIDREKDSDNDGISDYYEEHYGLSATSKDTDGDGLSDRDELLVLKLNPLEPDSDKNGTADGDEDYDKDGLTNLEELMLGTSLISEDSDGDGLTDGEEVHKHKTDPLKADTDGDGLSDAWELKIGSDPLVPETKFARTLKAEEAGGQAVPSVAVEGITAEQVDSLSVQPVQDGILNDITIPGYIDQGYNFSINGSFEKATISFEFDKSLLSQAGFVPRIYYYNEESQLFEELPDQRVAGNVVSAETAHFSRYILLNKTVYDQVWQYKFLYDEGQEHYAGMDVAFVIDSSGSMSDNDRNNVRISVTRQFIDLLTDSDRGAVVDFDNYATVLSGFTSDKAVLSQAAGRIDANGGTTLSSGIASAISLFTAGGRTDVLKYIIMLTDGEGSYDTALTKRAADQGIVIYTVGLGSSISTSVLTSMAQGTGGSYYHASNASQLYGIFDTIAETSDLYKDTDQDGISDYHEKEMQAGRLRVGTGGAAIRLNYLDADSDNDGLKDGQEIRIVKSGDKVYAYLYSNPNLADTDGDGLNDAVDSRRLIPDVREALILQSDNREGILKKAPQGTSPVSDDLTFNDYTYFELLKLDPVFSVARITPESMIWGEMALLFVVGKIGATDDMKFVLGDLISTFKYSKTINEGTSVTLGDTFDTSKYIKYHNSQLDNAVITDASTQNYVQLIKNFVVQELRSNNGDLSRLKFDPNSNRNVVYSYVNQFPTSPYPVFTEKSNLSLSLAIHAFHGHNITIKDFNNNGGQFSGKLVFHFYDHFGLDADDEINNPGFVDWFTLQHYERFNGKYVPFITTIDYELPFSGSVN</sequence>
<evidence type="ECO:0000256" key="6">
    <source>
        <dbReference type="SAM" id="SignalP"/>
    </source>
</evidence>
<dbReference type="Pfam" id="PF00553">
    <property type="entry name" value="CBM_2"/>
    <property type="match status" value="2"/>
</dbReference>